<dbReference type="Proteomes" id="UP000605427">
    <property type="component" value="Unassembled WGS sequence"/>
</dbReference>
<gene>
    <name evidence="6" type="ORF">GCM10007362_42270</name>
</gene>
<comment type="catalytic activity">
    <reaction evidence="1 4">
        <text>a uridine in RNA = a pseudouridine in RNA</text>
        <dbReference type="Rhea" id="RHEA:48348"/>
        <dbReference type="Rhea" id="RHEA-COMP:12068"/>
        <dbReference type="Rhea" id="RHEA-COMP:12069"/>
        <dbReference type="ChEBI" id="CHEBI:65314"/>
        <dbReference type="ChEBI" id="CHEBI:65315"/>
    </reaction>
</comment>
<dbReference type="NCBIfam" id="TIGR00005">
    <property type="entry name" value="rluA_subfam"/>
    <property type="match status" value="1"/>
</dbReference>
<evidence type="ECO:0000256" key="1">
    <source>
        <dbReference type="ARBA" id="ARBA00000073"/>
    </source>
</evidence>
<dbReference type="Pfam" id="PF00849">
    <property type="entry name" value="PseudoU_synth_2"/>
    <property type="match status" value="1"/>
</dbReference>
<feature type="domain" description="Pseudouridine synthase RsuA/RluA-like" evidence="5">
    <location>
        <begin position="84"/>
        <end position="237"/>
    </location>
</feature>
<dbReference type="EC" id="5.4.99.-" evidence="4"/>
<name>A0ABQ2A4K9_9BACL</name>
<evidence type="ECO:0000259" key="5">
    <source>
        <dbReference type="Pfam" id="PF00849"/>
    </source>
</evidence>
<keyword evidence="3" id="KW-0694">RNA-binding</keyword>
<evidence type="ECO:0000256" key="4">
    <source>
        <dbReference type="RuleBase" id="RU362028"/>
    </source>
</evidence>
<keyword evidence="4" id="KW-0413">Isomerase</keyword>
<dbReference type="Gene3D" id="3.30.2350.10">
    <property type="entry name" value="Pseudouridine synthase"/>
    <property type="match status" value="1"/>
</dbReference>
<comment type="similarity">
    <text evidence="2 4">Belongs to the pseudouridine synthase RluA family.</text>
</comment>
<evidence type="ECO:0000256" key="3">
    <source>
        <dbReference type="PROSITE-ProRule" id="PRU00182"/>
    </source>
</evidence>
<evidence type="ECO:0000256" key="2">
    <source>
        <dbReference type="ARBA" id="ARBA00010876"/>
    </source>
</evidence>
<dbReference type="EMBL" id="BMDD01000005">
    <property type="protein sequence ID" value="GGH85257.1"/>
    <property type="molecule type" value="Genomic_DNA"/>
</dbReference>
<evidence type="ECO:0000313" key="6">
    <source>
        <dbReference type="EMBL" id="GGH85257.1"/>
    </source>
</evidence>
<dbReference type="InterPro" id="IPR050188">
    <property type="entry name" value="RluA_PseudoU_synthase"/>
</dbReference>
<dbReference type="InterPro" id="IPR006225">
    <property type="entry name" value="PsdUridine_synth_RluC/D"/>
</dbReference>
<comment type="caution">
    <text evidence="6">The sequence shown here is derived from an EMBL/GenBank/DDBJ whole genome shotgun (WGS) entry which is preliminary data.</text>
</comment>
<dbReference type="PANTHER" id="PTHR21600:SF44">
    <property type="entry name" value="RIBOSOMAL LARGE SUBUNIT PSEUDOURIDINE SYNTHASE D"/>
    <property type="match status" value="1"/>
</dbReference>
<dbReference type="InterPro" id="IPR020103">
    <property type="entry name" value="PsdUridine_synth_cat_dom_sf"/>
</dbReference>
<sequence length="318" mass="36286">MYTVTAREQGWTLKTLMSTRLGVSRKLTSRLKMTERGITLNGERVYISVRVQEGDIVELRMEREESDDILPEKMPLDILYEDRDLLIINKAAGVIVHPTHGHYTGTLANGVVQHWRERGEQVRFRPVHRLDRETSGVLAIAKNPYVHQHISEQMIAGTVDKMYRAFVHGCPQPESGRIEGAIDRDPENPHVRIVTESGYPAATRYRTLEQYEAGRASLVQLVLESGRTHQIRVHMTHIGCPLIGDDMYKYAPEAPLTPDERKASERLDGLLGRQALHAFRLAFVHPGTNERMTFEAPLPPDLEELKQRLQNDESKKEM</sequence>
<evidence type="ECO:0000313" key="7">
    <source>
        <dbReference type="Proteomes" id="UP000605427"/>
    </source>
</evidence>
<reference evidence="7" key="1">
    <citation type="journal article" date="2019" name="Int. J. Syst. Evol. Microbiol.">
        <title>The Global Catalogue of Microorganisms (GCM) 10K type strain sequencing project: providing services to taxonomists for standard genome sequencing and annotation.</title>
        <authorList>
            <consortium name="The Broad Institute Genomics Platform"/>
            <consortium name="The Broad Institute Genome Sequencing Center for Infectious Disease"/>
            <person name="Wu L."/>
            <person name="Ma J."/>
        </authorList>
    </citation>
    <scope>NUCLEOTIDE SEQUENCE [LARGE SCALE GENOMIC DNA]</scope>
    <source>
        <strain evidence="7">CCM 8702</strain>
    </source>
</reference>
<dbReference type="PANTHER" id="PTHR21600">
    <property type="entry name" value="MITOCHONDRIAL RNA PSEUDOURIDINE SYNTHASE"/>
    <property type="match status" value="1"/>
</dbReference>
<dbReference type="InterPro" id="IPR006145">
    <property type="entry name" value="PsdUridine_synth_RsuA/RluA"/>
</dbReference>
<organism evidence="6 7">
    <name type="scientific">Saccharibacillus endophyticus</name>
    <dbReference type="NCBI Taxonomy" id="2060666"/>
    <lineage>
        <taxon>Bacteria</taxon>
        <taxon>Bacillati</taxon>
        <taxon>Bacillota</taxon>
        <taxon>Bacilli</taxon>
        <taxon>Bacillales</taxon>
        <taxon>Paenibacillaceae</taxon>
        <taxon>Saccharibacillus</taxon>
    </lineage>
</organism>
<dbReference type="PROSITE" id="PS50889">
    <property type="entry name" value="S4"/>
    <property type="match status" value="1"/>
</dbReference>
<dbReference type="CDD" id="cd02869">
    <property type="entry name" value="PseudoU_synth_RluA_like"/>
    <property type="match status" value="1"/>
</dbReference>
<proteinExistence type="inferred from homology"/>
<keyword evidence="7" id="KW-1185">Reference proteome</keyword>
<accession>A0ABQ2A4K9</accession>
<protein>
    <recommendedName>
        <fullName evidence="4">Pseudouridine synthase</fullName>
        <ecNumber evidence="4">5.4.99.-</ecNumber>
    </recommendedName>
</protein>
<dbReference type="SUPFAM" id="SSF55120">
    <property type="entry name" value="Pseudouridine synthase"/>
    <property type="match status" value="1"/>
</dbReference>
<comment type="function">
    <text evidence="4">Responsible for synthesis of pseudouridine from uracil.</text>
</comment>